<dbReference type="SMART" id="SM00320">
    <property type="entry name" value="WD40"/>
    <property type="match status" value="5"/>
</dbReference>
<gene>
    <name evidence="9" type="ORF">ABEB36_001914</name>
</gene>
<organism evidence="9 10">
    <name type="scientific">Hypothenemus hampei</name>
    <name type="common">Coffee berry borer</name>
    <dbReference type="NCBI Taxonomy" id="57062"/>
    <lineage>
        <taxon>Eukaryota</taxon>
        <taxon>Metazoa</taxon>
        <taxon>Ecdysozoa</taxon>
        <taxon>Arthropoda</taxon>
        <taxon>Hexapoda</taxon>
        <taxon>Insecta</taxon>
        <taxon>Pterygota</taxon>
        <taxon>Neoptera</taxon>
        <taxon>Endopterygota</taxon>
        <taxon>Coleoptera</taxon>
        <taxon>Polyphaga</taxon>
        <taxon>Cucujiformia</taxon>
        <taxon>Curculionidae</taxon>
        <taxon>Scolytinae</taxon>
        <taxon>Hypothenemus</taxon>
    </lineage>
</organism>
<keyword evidence="4" id="KW-0677">Repeat</keyword>
<keyword evidence="5" id="KW-0539">Nucleus</keyword>
<comment type="subcellular location">
    <subcellularLocation>
        <location evidence="1">Nucleus</location>
        <location evidence="1">Nucleolus</location>
    </subcellularLocation>
</comment>
<dbReference type="InterPro" id="IPR036322">
    <property type="entry name" value="WD40_repeat_dom_sf"/>
</dbReference>
<dbReference type="PROSITE" id="PS50082">
    <property type="entry name" value="WD_REPEATS_2"/>
    <property type="match status" value="1"/>
</dbReference>
<evidence type="ECO:0000256" key="5">
    <source>
        <dbReference type="ARBA" id="ARBA00023242"/>
    </source>
</evidence>
<feature type="region of interest" description="Disordered" evidence="8">
    <location>
        <begin position="68"/>
        <end position="104"/>
    </location>
</feature>
<feature type="region of interest" description="Disordered" evidence="8">
    <location>
        <begin position="1"/>
        <end position="44"/>
    </location>
</feature>
<dbReference type="InterPro" id="IPR045161">
    <property type="entry name" value="Utp18"/>
</dbReference>
<dbReference type="GO" id="GO:0005730">
    <property type="term" value="C:nucleolus"/>
    <property type="evidence" value="ECO:0007669"/>
    <property type="project" value="UniProtKB-SubCell"/>
</dbReference>
<evidence type="ECO:0000256" key="6">
    <source>
        <dbReference type="ARBA" id="ARBA00025767"/>
    </source>
</evidence>
<dbReference type="EMBL" id="JBDJPC010000001">
    <property type="protein sequence ID" value="KAL1518268.1"/>
    <property type="molecule type" value="Genomic_DNA"/>
</dbReference>
<keyword evidence="2" id="KW-0698">rRNA processing</keyword>
<dbReference type="Pfam" id="PF00400">
    <property type="entry name" value="WD40"/>
    <property type="match status" value="1"/>
</dbReference>
<accession>A0ABD1FJP0</accession>
<proteinExistence type="inferred from homology"/>
<evidence type="ECO:0000256" key="3">
    <source>
        <dbReference type="ARBA" id="ARBA00022574"/>
    </source>
</evidence>
<dbReference type="InterPro" id="IPR015943">
    <property type="entry name" value="WD40/YVTN_repeat-like_dom_sf"/>
</dbReference>
<comment type="similarity">
    <text evidence="6">Belongs to the WD repeat UTP18 family.</text>
</comment>
<evidence type="ECO:0000313" key="9">
    <source>
        <dbReference type="EMBL" id="KAL1518268.1"/>
    </source>
</evidence>
<keyword evidence="10" id="KW-1185">Reference proteome</keyword>
<evidence type="ECO:0000256" key="2">
    <source>
        <dbReference type="ARBA" id="ARBA00022552"/>
    </source>
</evidence>
<dbReference type="PANTHER" id="PTHR18359">
    <property type="entry name" value="WD-REPEAT PROTEIN-RELATED"/>
    <property type="match status" value="1"/>
</dbReference>
<comment type="caution">
    <text evidence="9">The sequence shown here is derived from an EMBL/GenBank/DDBJ whole genome shotgun (WGS) entry which is preliminary data.</text>
</comment>
<dbReference type="Gene3D" id="2.130.10.10">
    <property type="entry name" value="YVTN repeat-like/Quinoprotein amine dehydrogenase"/>
    <property type="match status" value="1"/>
</dbReference>
<feature type="repeat" description="WD" evidence="7">
    <location>
        <begin position="323"/>
        <end position="364"/>
    </location>
</feature>
<evidence type="ECO:0000256" key="8">
    <source>
        <dbReference type="SAM" id="MobiDB-lite"/>
    </source>
</evidence>
<evidence type="ECO:0000256" key="7">
    <source>
        <dbReference type="PROSITE-ProRule" id="PRU00221"/>
    </source>
</evidence>
<protein>
    <recommendedName>
        <fullName evidence="11">U3 small nucleolar RNA-associated protein 18 homolog</fullName>
    </recommendedName>
</protein>
<dbReference type="PANTHER" id="PTHR18359:SF0">
    <property type="entry name" value="U3 SMALL NUCLEOLAR RNA-ASSOCIATED PROTEIN 18 HOMOLOG"/>
    <property type="match status" value="1"/>
</dbReference>
<dbReference type="Proteomes" id="UP001566132">
    <property type="component" value="Unassembled WGS sequence"/>
</dbReference>
<evidence type="ECO:0000256" key="1">
    <source>
        <dbReference type="ARBA" id="ARBA00004604"/>
    </source>
</evidence>
<reference evidence="9 10" key="1">
    <citation type="submission" date="2024-05" db="EMBL/GenBank/DDBJ databases">
        <title>Genetic variation in Jamaican populations of the coffee berry borer (Hypothenemus hampei).</title>
        <authorList>
            <person name="Errbii M."/>
            <person name="Myrie A."/>
        </authorList>
    </citation>
    <scope>NUCLEOTIDE SEQUENCE [LARGE SCALE GENOMIC DNA]</scope>
    <source>
        <strain evidence="9">JA-Hopewell-2020-01-JO</strain>
        <tissue evidence="9">Whole body</tissue>
    </source>
</reference>
<evidence type="ECO:0008006" key="11">
    <source>
        <dbReference type="Google" id="ProtNLM"/>
    </source>
</evidence>
<keyword evidence="3 7" id="KW-0853">WD repeat</keyword>
<name>A0ABD1FJP0_HYPHA</name>
<dbReference type="AlphaFoldDB" id="A0ABD1FJP0"/>
<feature type="compositionally biased region" description="Basic residues" evidence="8">
    <location>
        <begin position="1"/>
        <end position="11"/>
    </location>
</feature>
<dbReference type="InterPro" id="IPR001680">
    <property type="entry name" value="WD40_rpt"/>
</dbReference>
<evidence type="ECO:0000313" key="10">
    <source>
        <dbReference type="Proteomes" id="UP001566132"/>
    </source>
</evidence>
<feature type="compositionally biased region" description="Basic and acidic residues" evidence="8">
    <location>
        <begin position="23"/>
        <end position="44"/>
    </location>
</feature>
<dbReference type="GO" id="GO:0006364">
    <property type="term" value="P:rRNA processing"/>
    <property type="evidence" value="ECO:0007669"/>
    <property type="project" value="UniProtKB-KW"/>
</dbReference>
<dbReference type="SUPFAM" id="SSF50978">
    <property type="entry name" value="WD40 repeat-like"/>
    <property type="match status" value="1"/>
</dbReference>
<evidence type="ECO:0000256" key="4">
    <source>
        <dbReference type="ARBA" id="ARBA00022737"/>
    </source>
</evidence>
<sequence>MPKSARKRKHSTTSEVPMESEDLDSRPTKEKIRPNRPDSDDRTKFQNLLFDYASRNTLTTSEAFLEHFDDIPEGPTPDSGVESIGSAESDSMSPRRPAWSDEDDLGIDVGEALNSQRRKLPLGGINERSNNYSVLLKNKFQSIVGTPNWAKIKRKIEDSNDEILTTVGFTSKAPRMSLPAGSLEFKKVKDLNSQSYNEGPFINAIEFHPTSSVGLVAGNKGVATLFACDGNKNSKLHSIAFEHFPILCAKFIKNGDEAILGSRQGHIFIYDLMAAKALRYNLPPGVTQCKNFVPSPNSQFFAVAGKWGEVHLMSGISKEKIATLKQDGEVTALKYNANGDLLFGHSDNGEVTIWDINMRRVRHKFMDEGCLHGSALAISSSDQFLACGSAQGVVNLYGMEDALKNKLPKPRKTIMNLTTSIKGLEFNCTSELLGLAAADIKNSVKLFHIASGTVFSNFPPFQSKLGLVNCINFTPGSGFFALGNQKSVVSLFRFKHYKNY</sequence>